<gene>
    <name evidence="2" type="ORF">PGQ11_013831</name>
</gene>
<keyword evidence="3" id="KW-1185">Reference proteome</keyword>
<comment type="caution">
    <text evidence="2">The sequence shown here is derived from an EMBL/GenBank/DDBJ whole genome shotgun (WGS) entry which is preliminary data.</text>
</comment>
<feature type="region of interest" description="Disordered" evidence="1">
    <location>
        <begin position="32"/>
        <end position="76"/>
    </location>
</feature>
<organism evidence="2 3">
    <name type="scientific">Apiospora arundinis</name>
    <dbReference type="NCBI Taxonomy" id="335852"/>
    <lineage>
        <taxon>Eukaryota</taxon>
        <taxon>Fungi</taxon>
        <taxon>Dikarya</taxon>
        <taxon>Ascomycota</taxon>
        <taxon>Pezizomycotina</taxon>
        <taxon>Sordariomycetes</taxon>
        <taxon>Xylariomycetidae</taxon>
        <taxon>Amphisphaeriales</taxon>
        <taxon>Apiosporaceae</taxon>
        <taxon>Apiospora</taxon>
    </lineage>
</organism>
<dbReference type="EMBL" id="JAPCWZ010000009">
    <property type="protein sequence ID" value="KAK8851352.1"/>
    <property type="molecule type" value="Genomic_DNA"/>
</dbReference>
<evidence type="ECO:0000313" key="2">
    <source>
        <dbReference type="EMBL" id="KAK8851352.1"/>
    </source>
</evidence>
<dbReference type="Proteomes" id="UP001390339">
    <property type="component" value="Unassembled WGS sequence"/>
</dbReference>
<name>A0ABR2HRL2_9PEZI</name>
<feature type="compositionally biased region" description="Polar residues" evidence="1">
    <location>
        <begin position="111"/>
        <end position="120"/>
    </location>
</feature>
<reference evidence="2 3" key="1">
    <citation type="journal article" date="2024" name="IMA Fungus">
        <title>Apiospora arundinis, a panoply of carbohydrate-active enzymes and secondary metabolites.</title>
        <authorList>
            <person name="Sorensen T."/>
            <person name="Petersen C."/>
            <person name="Muurmann A.T."/>
            <person name="Christiansen J.V."/>
            <person name="Brundto M.L."/>
            <person name="Overgaard C.K."/>
            <person name="Boysen A.T."/>
            <person name="Wollenberg R.D."/>
            <person name="Larsen T.O."/>
            <person name="Sorensen J.L."/>
            <person name="Nielsen K.L."/>
            <person name="Sondergaard T.E."/>
        </authorList>
    </citation>
    <scope>NUCLEOTIDE SEQUENCE [LARGE SCALE GENOMIC DNA]</scope>
    <source>
        <strain evidence="2 3">AAU 773</strain>
    </source>
</reference>
<sequence>MELAIFLCIFEVLLGTLCVSIPMFRPVYARLRAKSRSETNPSRSNPDDLEATYKKPRKSFGGKHSLQDPTLNTHDGNEEIAWEMKDYHPDWPKVGHDGIVSVGQAPGEDQFMNNGGSEEI</sequence>
<evidence type="ECO:0000313" key="3">
    <source>
        <dbReference type="Proteomes" id="UP001390339"/>
    </source>
</evidence>
<protein>
    <submittedName>
        <fullName evidence="2">Uncharacterized protein</fullName>
    </submittedName>
</protein>
<proteinExistence type="predicted"/>
<feature type="region of interest" description="Disordered" evidence="1">
    <location>
        <begin position="97"/>
        <end position="120"/>
    </location>
</feature>
<accession>A0ABR2HRL2</accession>
<evidence type="ECO:0000256" key="1">
    <source>
        <dbReference type="SAM" id="MobiDB-lite"/>
    </source>
</evidence>